<evidence type="ECO:0000313" key="2">
    <source>
        <dbReference type="EMBL" id="MFC3109219.1"/>
    </source>
</evidence>
<sequence>MHIAQSRFVGVFEPFYDVNFAGVIGAGTHYVVLAYLLQTEHRLFALPRQQHSQYIWMQPDQAMQHPLIQPYTQAYFESTVK</sequence>
<keyword evidence="1" id="KW-0472">Membrane</keyword>
<evidence type="ECO:0008006" key="4">
    <source>
        <dbReference type="Google" id="ProtNLM"/>
    </source>
</evidence>
<dbReference type="EMBL" id="JBHRTP010000045">
    <property type="protein sequence ID" value="MFC3109219.1"/>
    <property type="molecule type" value="Genomic_DNA"/>
</dbReference>
<dbReference type="InterPro" id="IPR015797">
    <property type="entry name" value="NUDIX_hydrolase-like_dom_sf"/>
</dbReference>
<keyword evidence="1" id="KW-1133">Transmembrane helix</keyword>
<dbReference type="Gene3D" id="3.90.79.10">
    <property type="entry name" value="Nucleoside Triphosphate Pyrophosphohydrolase"/>
    <property type="match status" value="1"/>
</dbReference>
<organism evidence="2 3">
    <name type="scientific">Undibacterium arcticum</name>
    <dbReference type="NCBI Taxonomy" id="1762892"/>
    <lineage>
        <taxon>Bacteria</taxon>
        <taxon>Pseudomonadati</taxon>
        <taxon>Pseudomonadota</taxon>
        <taxon>Betaproteobacteria</taxon>
        <taxon>Burkholderiales</taxon>
        <taxon>Oxalobacteraceae</taxon>
        <taxon>Undibacterium</taxon>
    </lineage>
</organism>
<name>A0ABV7F2Q0_9BURK</name>
<keyword evidence="3" id="KW-1185">Reference proteome</keyword>
<dbReference type="SUPFAM" id="SSF55811">
    <property type="entry name" value="Nudix"/>
    <property type="match status" value="1"/>
</dbReference>
<proteinExistence type="predicted"/>
<protein>
    <recommendedName>
        <fullName evidence="4">Nudix hydrolase domain-containing protein</fullName>
    </recommendedName>
</protein>
<dbReference type="Proteomes" id="UP001595530">
    <property type="component" value="Unassembled WGS sequence"/>
</dbReference>
<comment type="caution">
    <text evidence="2">The sequence shown here is derived from an EMBL/GenBank/DDBJ whole genome shotgun (WGS) entry which is preliminary data.</text>
</comment>
<evidence type="ECO:0000256" key="1">
    <source>
        <dbReference type="SAM" id="Phobius"/>
    </source>
</evidence>
<reference evidence="3" key="1">
    <citation type="journal article" date="2019" name="Int. J. Syst. Evol. Microbiol.">
        <title>The Global Catalogue of Microorganisms (GCM) 10K type strain sequencing project: providing services to taxonomists for standard genome sequencing and annotation.</title>
        <authorList>
            <consortium name="The Broad Institute Genomics Platform"/>
            <consortium name="The Broad Institute Genome Sequencing Center for Infectious Disease"/>
            <person name="Wu L."/>
            <person name="Ma J."/>
        </authorList>
    </citation>
    <scope>NUCLEOTIDE SEQUENCE [LARGE SCALE GENOMIC DNA]</scope>
    <source>
        <strain evidence="3">KCTC 42986</strain>
    </source>
</reference>
<evidence type="ECO:0000313" key="3">
    <source>
        <dbReference type="Proteomes" id="UP001595530"/>
    </source>
</evidence>
<dbReference type="RefSeq" id="WP_390331893.1">
    <property type="nucleotide sequence ID" value="NZ_JBHRTP010000045.1"/>
</dbReference>
<gene>
    <name evidence="2" type="ORF">ACFOFO_14810</name>
</gene>
<accession>A0ABV7F2Q0</accession>
<keyword evidence="1" id="KW-0812">Transmembrane</keyword>
<feature type="transmembrane region" description="Helical" evidence="1">
    <location>
        <begin position="20"/>
        <end position="37"/>
    </location>
</feature>